<dbReference type="SUPFAM" id="SSF46689">
    <property type="entry name" value="Homeodomain-like"/>
    <property type="match status" value="1"/>
</dbReference>
<evidence type="ECO:0000256" key="2">
    <source>
        <dbReference type="ARBA" id="ARBA00022840"/>
    </source>
</evidence>
<dbReference type="Gene3D" id="1.10.8.60">
    <property type="match status" value="1"/>
</dbReference>
<dbReference type="Pfam" id="PF01590">
    <property type="entry name" value="GAF"/>
    <property type="match status" value="1"/>
</dbReference>
<organism evidence="7 8">
    <name type="scientific">Vibrio ostreicida</name>
    <dbReference type="NCBI Taxonomy" id="526588"/>
    <lineage>
        <taxon>Bacteria</taxon>
        <taxon>Pseudomonadati</taxon>
        <taxon>Pseudomonadota</taxon>
        <taxon>Gammaproteobacteria</taxon>
        <taxon>Vibrionales</taxon>
        <taxon>Vibrionaceae</taxon>
        <taxon>Vibrio</taxon>
    </lineage>
</organism>
<dbReference type="SUPFAM" id="SSF52540">
    <property type="entry name" value="P-loop containing nucleoside triphosphate hydrolases"/>
    <property type="match status" value="1"/>
</dbReference>
<dbReference type="Gene3D" id="3.40.50.300">
    <property type="entry name" value="P-loop containing nucleotide triphosphate hydrolases"/>
    <property type="match status" value="1"/>
</dbReference>
<dbReference type="EMBL" id="JAUFQC010000027">
    <property type="protein sequence ID" value="MDN3611878.1"/>
    <property type="molecule type" value="Genomic_DNA"/>
</dbReference>
<dbReference type="InterPro" id="IPR027417">
    <property type="entry name" value="P-loop_NTPase"/>
</dbReference>
<gene>
    <name evidence="7" type="ORF">QWZ16_19990</name>
</gene>
<protein>
    <submittedName>
        <fullName evidence="7">Sigma-54-dependent Fis family transcriptional regulator</fullName>
    </submittedName>
</protein>
<feature type="domain" description="Sigma-54 factor interaction" evidence="6">
    <location>
        <begin position="282"/>
        <end position="500"/>
    </location>
</feature>
<dbReference type="Pfam" id="PF00158">
    <property type="entry name" value="Sigma54_activat"/>
    <property type="match status" value="1"/>
</dbReference>
<evidence type="ECO:0000256" key="3">
    <source>
        <dbReference type="ARBA" id="ARBA00023015"/>
    </source>
</evidence>
<dbReference type="PROSITE" id="PS50045">
    <property type="entry name" value="SIGMA54_INTERACT_4"/>
    <property type="match status" value="1"/>
</dbReference>
<dbReference type="InterPro" id="IPR025662">
    <property type="entry name" value="Sigma_54_int_dom_ATP-bd_1"/>
</dbReference>
<dbReference type="InterPro" id="IPR029016">
    <property type="entry name" value="GAF-like_dom_sf"/>
</dbReference>
<dbReference type="PANTHER" id="PTHR32071:SF77">
    <property type="entry name" value="TRANSCRIPTIONAL REGULATORY PROTEIN"/>
    <property type="match status" value="1"/>
</dbReference>
<dbReference type="InterPro" id="IPR058031">
    <property type="entry name" value="AAA_lid_NorR"/>
</dbReference>
<evidence type="ECO:0000256" key="4">
    <source>
        <dbReference type="ARBA" id="ARBA00023125"/>
    </source>
</evidence>
<name>A0ABT8BYX7_9VIBR</name>
<evidence type="ECO:0000256" key="1">
    <source>
        <dbReference type="ARBA" id="ARBA00022741"/>
    </source>
</evidence>
<accession>A0ABT8BYX7</accession>
<keyword evidence="8" id="KW-1185">Reference proteome</keyword>
<dbReference type="PANTHER" id="PTHR32071">
    <property type="entry name" value="TRANSCRIPTIONAL REGULATORY PROTEIN"/>
    <property type="match status" value="1"/>
</dbReference>
<dbReference type="CDD" id="cd00009">
    <property type="entry name" value="AAA"/>
    <property type="match status" value="1"/>
</dbReference>
<keyword evidence="3" id="KW-0805">Transcription regulation</keyword>
<dbReference type="InterPro" id="IPR002078">
    <property type="entry name" value="Sigma_54_int"/>
</dbReference>
<dbReference type="SMART" id="SM00382">
    <property type="entry name" value="AAA"/>
    <property type="match status" value="1"/>
</dbReference>
<dbReference type="Pfam" id="PF02954">
    <property type="entry name" value="HTH_8"/>
    <property type="match status" value="1"/>
</dbReference>
<evidence type="ECO:0000259" key="6">
    <source>
        <dbReference type="PROSITE" id="PS50045"/>
    </source>
</evidence>
<dbReference type="Pfam" id="PF25601">
    <property type="entry name" value="AAA_lid_14"/>
    <property type="match status" value="1"/>
</dbReference>
<dbReference type="InterPro" id="IPR009057">
    <property type="entry name" value="Homeodomain-like_sf"/>
</dbReference>
<dbReference type="Gene3D" id="3.30.450.40">
    <property type="match status" value="1"/>
</dbReference>
<dbReference type="Gene3D" id="1.10.10.60">
    <property type="entry name" value="Homeodomain-like"/>
    <property type="match status" value="1"/>
</dbReference>
<dbReference type="Proteomes" id="UP001238540">
    <property type="component" value="Unassembled WGS sequence"/>
</dbReference>
<dbReference type="RefSeq" id="WP_170883801.1">
    <property type="nucleotide sequence ID" value="NZ_JABEYA020000026.1"/>
</dbReference>
<reference evidence="8" key="1">
    <citation type="journal article" date="2019" name="Int. J. Syst. Evol. Microbiol.">
        <title>The Global Catalogue of Microorganisms (GCM) 10K type strain sequencing project: providing services to taxonomists for standard genome sequencing and annotation.</title>
        <authorList>
            <consortium name="The Broad Institute Genomics Platform"/>
            <consortium name="The Broad Institute Genome Sequencing Center for Infectious Disease"/>
            <person name="Wu L."/>
            <person name="Ma J."/>
        </authorList>
    </citation>
    <scope>NUCLEOTIDE SEQUENCE [LARGE SCALE GENOMIC DNA]</scope>
    <source>
        <strain evidence="8">CECT 7398</strain>
    </source>
</reference>
<keyword evidence="1" id="KW-0547">Nucleotide-binding</keyword>
<dbReference type="PROSITE" id="PS00675">
    <property type="entry name" value="SIGMA54_INTERACT_1"/>
    <property type="match status" value="1"/>
</dbReference>
<keyword evidence="5" id="KW-0804">Transcription</keyword>
<keyword evidence="4" id="KW-0238">DNA-binding</keyword>
<keyword evidence="2" id="KW-0067">ATP-binding</keyword>
<dbReference type="InterPro" id="IPR003593">
    <property type="entry name" value="AAA+_ATPase"/>
</dbReference>
<evidence type="ECO:0000313" key="8">
    <source>
        <dbReference type="Proteomes" id="UP001238540"/>
    </source>
</evidence>
<dbReference type="InterPro" id="IPR002197">
    <property type="entry name" value="HTH_Fis"/>
</dbReference>
<evidence type="ECO:0000256" key="5">
    <source>
        <dbReference type="ARBA" id="ARBA00023163"/>
    </source>
</evidence>
<proteinExistence type="predicted"/>
<comment type="caution">
    <text evidence="7">The sequence shown here is derived from an EMBL/GenBank/DDBJ whole genome shotgun (WGS) entry which is preliminary data.</text>
</comment>
<sequence length="584" mass="65121">MELQTFQSDQWLSYSWQRSMEAGLQQIRPPEGVSLSGALLKERRFKAQTLIEAVEYCALPLFNQVLSRSDSRLILTDAEGVILASWGQEKFRQQLLSIALESGHCWQENIKGTNAIGTALIEKKAISIIGEQHFIKQHRFISCSASPLFDHRGTLIGILDITSEQSKHDVTVQVLVQNMVQRIENQLLKHSPQGAFQIDLAHHESVLKSGWQGIVIADENGHVVAHNQVAIQMLPQGPLIGEPIESLLQQPLVYEKRALHAKPRAKKWLSVASDLHFGDHRVERAWQLAHKIIGHDINLLVLGETGVGKGEFVKALHKHSARRGQPLVTVNCGALAKDLIESELFGHVGGAFTGANKDGAIGRVRQADKGFLFLDEIGEMPLQAQTRLLSVIQDKEVMPLGSGQPQPVDIQIIAATHQDLGQLVREGGFRQDLYHRLNGLSVTLPRLSQREDKAALIESIQAQYQRQPQTLDPILMDRLMDYEWPGNLRELDSLLKVTTLLASDDKVIGLDQVPAHLAELLLCRDITHQPSEEQGLTSTLNNKLVDTYRAYNGNISKVSRVLGISRNTIYRKLRSLGMIRSKPT</sequence>
<evidence type="ECO:0000313" key="7">
    <source>
        <dbReference type="EMBL" id="MDN3611878.1"/>
    </source>
</evidence>
<dbReference type="InterPro" id="IPR003018">
    <property type="entry name" value="GAF"/>
</dbReference>